<dbReference type="SUPFAM" id="SSF109993">
    <property type="entry name" value="VPS9 domain"/>
    <property type="match status" value="1"/>
</dbReference>
<dbReference type="STRING" id="283909.R7TRP6"/>
<dbReference type="SMART" id="SM00167">
    <property type="entry name" value="VPS9"/>
    <property type="match status" value="1"/>
</dbReference>
<dbReference type="PANTHER" id="PTHR24170">
    <property type="entry name" value="ANKYRIN REPEAT DOMAIN-CONTAINING PROTEIN 27"/>
    <property type="match status" value="1"/>
</dbReference>
<dbReference type="GO" id="GO:0030133">
    <property type="term" value="C:transport vesicle"/>
    <property type="evidence" value="ECO:0007669"/>
    <property type="project" value="TreeGrafter"/>
</dbReference>
<evidence type="ECO:0000259" key="1">
    <source>
        <dbReference type="PROSITE" id="PS51205"/>
    </source>
</evidence>
<dbReference type="EMBL" id="KB309657">
    <property type="protein sequence ID" value="ELT93705.1"/>
    <property type="molecule type" value="Genomic_DNA"/>
</dbReference>
<dbReference type="PROSITE" id="PS51205">
    <property type="entry name" value="VPS9"/>
    <property type="match status" value="1"/>
</dbReference>
<protein>
    <recommendedName>
        <fullName evidence="1">VPS9 domain-containing protein</fullName>
    </recommendedName>
</protein>
<dbReference type="EMBL" id="AMQN01012655">
    <property type="status" value="NOT_ANNOTATED_CDS"/>
    <property type="molecule type" value="Genomic_DNA"/>
</dbReference>
<dbReference type="EnsemblMetazoa" id="CapteT226025">
    <property type="protein sequence ID" value="CapteP226025"/>
    <property type="gene ID" value="CapteG226025"/>
</dbReference>
<dbReference type="GO" id="GO:0097422">
    <property type="term" value="C:tubular endosome"/>
    <property type="evidence" value="ECO:0007669"/>
    <property type="project" value="TreeGrafter"/>
</dbReference>
<dbReference type="GO" id="GO:0045022">
    <property type="term" value="P:early endosome to late endosome transport"/>
    <property type="evidence" value="ECO:0007669"/>
    <property type="project" value="TreeGrafter"/>
</dbReference>
<evidence type="ECO:0000313" key="4">
    <source>
        <dbReference type="Proteomes" id="UP000014760"/>
    </source>
</evidence>
<dbReference type="GO" id="GO:0005769">
    <property type="term" value="C:early endosome"/>
    <property type="evidence" value="ECO:0007669"/>
    <property type="project" value="TreeGrafter"/>
</dbReference>
<evidence type="ECO:0000313" key="2">
    <source>
        <dbReference type="EMBL" id="ELT93705.1"/>
    </source>
</evidence>
<dbReference type="GO" id="GO:0005886">
    <property type="term" value="C:plasma membrane"/>
    <property type="evidence" value="ECO:0007669"/>
    <property type="project" value="TreeGrafter"/>
</dbReference>
<dbReference type="OMA" id="VCIPQTA"/>
<dbReference type="GO" id="GO:0005770">
    <property type="term" value="C:late endosome"/>
    <property type="evidence" value="ECO:0007669"/>
    <property type="project" value="TreeGrafter"/>
</dbReference>
<evidence type="ECO:0000313" key="3">
    <source>
        <dbReference type="EnsemblMetazoa" id="CapteP226025"/>
    </source>
</evidence>
<feature type="domain" description="VPS9" evidence="1">
    <location>
        <begin position="200"/>
        <end position="348"/>
    </location>
</feature>
<name>R7TRP6_CAPTE</name>
<gene>
    <name evidence="2" type="ORF">CAPTEDRAFT_226025</name>
</gene>
<dbReference type="Pfam" id="PF02204">
    <property type="entry name" value="VPS9"/>
    <property type="match status" value="1"/>
</dbReference>
<reference evidence="4" key="1">
    <citation type="submission" date="2012-12" db="EMBL/GenBank/DDBJ databases">
        <authorList>
            <person name="Hellsten U."/>
            <person name="Grimwood J."/>
            <person name="Chapman J.A."/>
            <person name="Shapiro H."/>
            <person name="Aerts A."/>
            <person name="Otillar R.P."/>
            <person name="Terry A.Y."/>
            <person name="Boore J.L."/>
            <person name="Simakov O."/>
            <person name="Marletaz F."/>
            <person name="Cho S.-J."/>
            <person name="Edsinger-Gonzales E."/>
            <person name="Havlak P."/>
            <person name="Kuo D.-H."/>
            <person name="Larsson T."/>
            <person name="Lv J."/>
            <person name="Arendt D."/>
            <person name="Savage R."/>
            <person name="Osoegawa K."/>
            <person name="de Jong P."/>
            <person name="Lindberg D.R."/>
            <person name="Seaver E.C."/>
            <person name="Weisblat D.A."/>
            <person name="Putnam N.H."/>
            <person name="Grigoriev I.V."/>
            <person name="Rokhsar D.S."/>
        </authorList>
    </citation>
    <scope>NUCLEOTIDE SEQUENCE</scope>
    <source>
        <strain evidence="4">I ESC-2004</strain>
    </source>
</reference>
<dbReference type="PANTHER" id="PTHR24170:SF1">
    <property type="entry name" value="DOMAIN PROTEIN, PUTATIVE (AFU_ORTHOLOGUE AFUA_1G09870)-RELATED"/>
    <property type="match status" value="1"/>
</dbReference>
<keyword evidence="4" id="KW-1185">Reference proteome</keyword>
<reference evidence="2 4" key="2">
    <citation type="journal article" date="2013" name="Nature">
        <title>Insights into bilaterian evolution from three spiralian genomes.</title>
        <authorList>
            <person name="Simakov O."/>
            <person name="Marletaz F."/>
            <person name="Cho S.J."/>
            <person name="Edsinger-Gonzales E."/>
            <person name="Havlak P."/>
            <person name="Hellsten U."/>
            <person name="Kuo D.H."/>
            <person name="Larsson T."/>
            <person name="Lv J."/>
            <person name="Arendt D."/>
            <person name="Savage R."/>
            <person name="Osoegawa K."/>
            <person name="de Jong P."/>
            <person name="Grimwood J."/>
            <person name="Chapman J.A."/>
            <person name="Shapiro H."/>
            <person name="Aerts A."/>
            <person name="Otillar R.P."/>
            <person name="Terry A.Y."/>
            <person name="Boore J.L."/>
            <person name="Grigoriev I.V."/>
            <person name="Lindberg D.R."/>
            <person name="Seaver E.C."/>
            <person name="Weisblat D.A."/>
            <person name="Putnam N.H."/>
            <person name="Rokhsar D.S."/>
        </authorList>
    </citation>
    <scope>NUCLEOTIDE SEQUENCE</scope>
    <source>
        <strain evidence="2 4">I ESC-2004</strain>
    </source>
</reference>
<dbReference type="AlphaFoldDB" id="R7TRP6"/>
<dbReference type="GO" id="GO:0000149">
    <property type="term" value="F:SNARE binding"/>
    <property type="evidence" value="ECO:0007669"/>
    <property type="project" value="TreeGrafter"/>
</dbReference>
<reference evidence="3" key="3">
    <citation type="submission" date="2015-06" db="UniProtKB">
        <authorList>
            <consortium name="EnsemblMetazoa"/>
        </authorList>
    </citation>
    <scope>IDENTIFICATION</scope>
</reference>
<accession>R7TRP6</accession>
<dbReference type="GO" id="GO:0005085">
    <property type="term" value="F:guanyl-nucleotide exchange factor activity"/>
    <property type="evidence" value="ECO:0007669"/>
    <property type="project" value="TreeGrafter"/>
</dbReference>
<dbReference type="InterPro" id="IPR037191">
    <property type="entry name" value="VPS9_dom_sf"/>
</dbReference>
<organism evidence="2">
    <name type="scientific">Capitella teleta</name>
    <name type="common">Polychaete worm</name>
    <dbReference type="NCBI Taxonomy" id="283909"/>
    <lineage>
        <taxon>Eukaryota</taxon>
        <taxon>Metazoa</taxon>
        <taxon>Spiralia</taxon>
        <taxon>Lophotrochozoa</taxon>
        <taxon>Annelida</taxon>
        <taxon>Polychaeta</taxon>
        <taxon>Sedentaria</taxon>
        <taxon>Scolecida</taxon>
        <taxon>Capitellidae</taxon>
        <taxon>Capitella</taxon>
    </lineage>
</organism>
<sequence length="442" mass="50052">MASYSAEDDFDFNPFYHSLQSTIFFVPRHSSKGMCAFKREHICNNFLRLINSEYLTTDKQGSGKVSFGGRNLETKEGFPETRNAEILAEETGYNENSRQFRILLLDKPLLGPVSYLVMQEAERKICIFLKNYMILKGFIEDAAQKLNHIYSETYQAFQSHLRLSILQDHRALSNIALSLESFILHCVHDKVSPVLHNQCDTKNSEIVAKLDEIREIPRDILGLRSVLTECSLKSAVSEAMKLSDGVTPVQKMLCIKSIMDKITESVDAFLLSRQGNTQMDDFCLTSDDYIPLLIVVLAEARPNHLASEIFFIEHFHWSENTKDNLEFSFVSLQASVHYILDLDLQKLRSQMKSNSEDVHLPATPSVAMATAASPPKSRRDKRLDRINRMLDKTNRELSLMKMEIGSTQASNGQTSVRGDPILGDFFSSLQGDNLPSCFGKQS</sequence>
<dbReference type="OrthoDB" id="411646at2759"/>
<dbReference type="Proteomes" id="UP000014760">
    <property type="component" value="Unassembled WGS sequence"/>
</dbReference>
<dbReference type="InterPro" id="IPR003123">
    <property type="entry name" value="VPS9"/>
</dbReference>
<dbReference type="InterPro" id="IPR051248">
    <property type="entry name" value="UPF0507/Ank_repeat_27"/>
</dbReference>
<dbReference type="Gene3D" id="1.20.1050.80">
    <property type="entry name" value="VPS9 domain"/>
    <property type="match status" value="1"/>
</dbReference>
<proteinExistence type="predicted"/>
<dbReference type="HOGENOM" id="CLU_039344_0_0_1"/>